<keyword evidence="1" id="KW-0812">Transmembrane</keyword>
<keyword evidence="1" id="KW-0472">Membrane</keyword>
<dbReference type="AlphaFoldDB" id="A0A941DIS1"/>
<proteinExistence type="predicted"/>
<evidence type="ECO:0000256" key="1">
    <source>
        <dbReference type="SAM" id="Phobius"/>
    </source>
</evidence>
<reference evidence="2" key="1">
    <citation type="submission" date="2021-04" db="EMBL/GenBank/DDBJ databases">
        <title>novel species isolated from subtropical streams in China.</title>
        <authorList>
            <person name="Lu H."/>
        </authorList>
    </citation>
    <scope>NUCLEOTIDE SEQUENCE</scope>
    <source>
        <strain evidence="2">LFS511W</strain>
    </source>
</reference>
<evidence type="ECO:0000313" key="3">
    <source>
        <dbReference type="Proteomes" id="UP000680067"/>
    </source>
</evidence>
<dbReference type="RefSeq" id="WP_189355687.1">
    <property type="nucleotide sequence ID" value="NZ_CAXBSD010000059.1"/>
</dbReference>
<dbReference type="EMBL" id="JAGSPN010000002">
    <property type="protein sequence ID" value="MBR7781513.1"/>
    <property type="molecule type" value="Genomic_DNA"/>
</dbReference>
<keyword evidence="1" id="KW-1133">Transmembrane helix</keyword>
<feature type="transmembrane region" description="Helical" evidence="1">
    <location>
        <begin position="57"/>
        <end position="75"/>
    </location>
</feature>
<comment type="caution">
    <text evidence="2">The sequence shown here is derived from an EMBL/GenBank/DDBJ whole genome shotgun (WGS) entry which is preliminary data.</text>
</comment>
<protein>
    <submittedName>
        <fullName evidence="2">Uncharacterized protein</fullName>
    </submittedName>
</protein>
<accession>A0A941DIS1</accession>
<gene>
    <name evidence="2" type="ORF">KDM89_05130</name>
</gene>
<name>A0A941DIS1_9BURK</name>
<dbReference type="Proteomes" id="UP000680067">
    <property type="component" value="Unassembled WGS sequence"/>
</dbReference>
<keyword evidence="3" id="KW-1185">Reference proteome</keyword>
<sequence length="96" mass="10878">MAHPDRIEVIFRQTIEEFLYLARRAFRALDELPLPRLLLACLVIALMISVIPLAVSLFLIFLGVKLLMGLVFYNVHQQKGKSPRLADAPPAADDHR</sequence>
<feature type="transmembrane region" description="Helical" evidence="1">
    <location>
        <begin position="33"/>
        <end position="51"/>
    </location>
</feature>
<organism evidence="2 3">
    <name type="scientific">Undibacterium luofuense</name>
    <dbReference type="NCBI Taxonomy" id="2828733"/>
    <lineage>
        <taxon>Bacteria</taxon>
        <taxon>Pseudomonadati</taxon>
        <taxon>Pseudomonadota</taxon>
        <taxon>Betaproteobacteria</taxon>
        <taxon>Burkholderiales</taxon>
        <taxon>Oxalobacteraceae</taxon>
        <taxon>Undibacterium</taxon>
    </lineage>
</organism>
<evidence type="ECO:0000313" key="2">
    <source>
        <dbReference type="EMBL" id="MBR7781513.1"/>
    </source>
</evidence>